<dbReference type="InterPro" id="IPR037213">
    <property type="entry name" value="Run_dom_sf"/>
</dbReference>
<dbReference type="AlphaFoldDB" id="A0AAV0DDB2"/>
<keyword evidence="2" id="KW-1185">Reference proteome</keyword>
<evidence type="ECO:0000313" key="1">
    <source>
        <dbReference type="EMBL" id="CAH9095223.1"/>
    </source>
</evidence>
<organism evidence="1 2">
    <name type="scientific">Cuscuta epithymum</name>
    <dbReference type="NCBI Taxonomy" id="186058"/>
    <lineage>
        <taxon>Eukaryota</taxon>
        <taxon>Viridiplantae</taxon>
        <taxon>Streptophyta</taxon>
        <taxon>Embryophyta</taxon>
        <taxon>Tracheophyta</taxon>
        <taxon>Spermatophyta</taxon>
        <taxon>Magnoliopsida</taxon>
        <taxon>eudicotyledons</taxon>
        <taxon>Gunneridae</taxon>
        <taxon>Pentapetalae</taxon>
        <taxon>asterids</taxon>
        <taxon>lamiids</taxon>
        <taxon>Solanales</taxon>
        <taxon>Convolvulaceae</taxon>
        <taxon>Cuscuteae</taxon>
        <taxon>Cuscuta</taxon>
        <taxon>Cuscuta subgen. Cuscuta</taxon>
    </lineage>
</organism>
<reference evidence="1" key="1">
    <citation type="submission" date="2022-07" db="EMBL/GenBank/DDBJ databases">
        <authorList>
            <person name="Macas J."/>
            <person name="Novak P."/>
            <person name="Neumann P."/>
        </authorList>
    </citation>
    <scope>NUCLEOTIDE SEQUENCE</scope>
</reference>
<protein>
    <submittedName>
        <fullName evidence="1">Uncharacterized protein</fullName>
    </submittedName>
</protein>
<name>A0AAV0DDB2_9ASTE</name>
<accession>A0AAV0DDB2</accession>
<dbReference type="SUPFAM" id="SSF140741">
    <property type="entry name" value="RUN domain-like"/>
    <property type="match status" value="1"/>
</dbReference>
<dbReference type="Proteomes" id="UP001152523">
    <property type="component" value="Unassembled WGS sequence"/>
</dbReference>
<evidence type="ECO:0000313" key="2">
    <source>
        <dbReference type="Proteomes" id="UP001152523"/>
    </source>
</evidence>
<gene>
    <name evidence="1" type="ORF">CEPIT_LOCUS13191</name>
</gene>
<sequence length="199" mass="23436">MQNDVIWISLHGSNLAITTTAWSHFENANNRCKEMEASLHAKSEMKSGLLKQIEEKKLELDGLELEVSNVNFALMDEKEHGMQAELERKNRQIEERKFPSSIQLKKSDKFKLDKKIEELKRERDRMVFYSDDRAILSLKKAELETKKKIHKIVDECQDRIKELMKGRLPPDKDLKKEVRQVQRFCFALEILLQHSSQIN</sequence>
<comment type="caution">
    <text evidence="1">The sequence shown here is derived from an EMBL/GenBank/DDBJ whole genome shotgun (WGS) entry which is preliminary data.</text>
</comment>
<proteinExistence type="predicted"/>
<dbReference type="EMBL" id="CAMAPF010000084">
    <property type="protein sequence ID" value="CAH9095223.1"/>
    <property type="molecule type" value="Genomic_DNA"/>
</dbReference>